<reference evidence="1" key="1">
    <citation type="submission" date="2022-11" db="EMBL/GenBank/DDBJ databases">
        <authorList>
            <person name="Petersen C."/>
        </authorList>
    </citation>
    <scope>NUCLEOTIDE SEQUENCE</scope>
    <source>
        <strain evidence="1">IBT 21917</strain>
    </source>
</reference>
<proteinExistence type="predicted"/>
<sequence>MVCLRFHTVAFQILKPRLQAAALRDDLQLHLLCTPPGTESPVLCHYLGTDVPPDSQISGLYTRFRPEAYPPKRIPLIPPAKLIMCILGTDDFRLSDFRSIEGKSQGPTVRRIVLEDFDHFFQLQTKVDLALSHGKPYIVPSFNIHQSLLRVRREWLEEQTGSKIIWIDTQQGIGLRVLPRAKGTGQPPNIDFDLDIEGG</sequence>
<protein>
    <submittedName>
        <fullName evidence="1">F-box domain protein</fullName>
    </submittedName>
</protein>
<accession>A0A9W9I9G9</accession>
<evidence type="ECO:0000313" key="2">
    <source>
        <dbReference type="Proteomes" id="UP001146351"/>
    </source>
</evidence>
<dbReference type="EMBL" id="JAPQKO010000003">
    <property type="protein sequence ID" value="KAJ5172785.1"/>
    <property type="molecule type" value="Genomic_DNA"/>
</dbReference>
<evidence type="ECO:0000313" key="1">
    <source>
        <dbReference type="EMBL" id="KAJ5172785.1"/>
    </source>
</evidence>
<keyword evidence="2" id="KW-1185">Reference proteome</keyword>
<dbReference type="OrthoDB" id="9981546at2759"/>
<reference evidence="1" key="2">
    <citation type="journal article" date="2023" name="IMA Fungus">
        <title>Comparative genomic study of the Penicillium genus elucidates a diverse pangenome and 15 lateral gene transfer events.</title>
        <authorList>
            <person name="Petersen C."/>
            <person name="Sorensen T."/>
            <person name="Nielsen M.R."/>
            <person name="Sondergaard T.E."/>
            <person name="Sorensen J.L."/>
            <person name="Fitzpatrick D.A."/>
            <person name="Frisvad J.C."/>
            <person name="Nielsen K.L."/>
        </authorList>
    </citation>
    <scope>NUCLEOTIDE SEQUENCE</scope>
    <source>
        <strain evidence="1">IBT 21917</strain>
    </source>
</reference>
<gene>
    <name evidence="1" type="ORF">N7492_005378</name>
</gene>
<dbReference type="AlphaFoldDB" id="A0A9W9I9G9"/>
<organism evidence="1 2">
    <name type="scientific">Penicillium capsulatum</name>
    <dbReference type="NCBI Taxonomy" id="69766"/>
    <lineage>
        <taxon>Eukaryota</taxon>
        <taxon>Fungi</taxon>
        <taxon>Dikarya</taxon>
        <taxon>Ascomycota</taxon>
        <taxon>Pezizomycotina</taxon>
        <taxon>Eurotiomycetes</taxon>
        <taxon>Eurotiomycetidae</taxon>
        <taxon>Eurotiales</taxon>
        <taxon>Aspergillaceae</taxon>
        <taxon>Penicillium</taxon>
    </lineage>
</organism>
<comment type="caution">
    <text evidence="1">The sequence shown here is derived from an EMBL/GenBank/DDBJ whole genome shotgun (WGS) entry which is preliminary data.</text>
</comment>
<name>A0A9W9I9G9_9EURO</name>
<dbReference type="Proteomes" id="UP001146351">
    <property type="component" value="Unassembled WGS sequence"/>
</dbReference>